<dbReference type="Proteomes" id="UP000681722">
    <property type="component" value="Unassembled WGS sequence"/>
</dbReference>
<dbReference type="GO" id="GO:0005681">
    <property type="term" value="C:spliceosomal complex"/>
    <property type="evidence" value="ECO:0007669"/>
    <property type="project" value="TreeGrafter"/>
</dbReference>
<keyword evidence="3" id="KW-0963">Cytoplasm</keyword>
<dbReference type="InterPro" id="IPR013083">
    <property type="entry name" value="Znf_RING/FYVE/PHD"/>
</dbReference>
<keyword evidence="4" id="KW-0479">Metal-binding</keyword>
<dbReference type="Proteomes" id="UP000663829">
    <property type="component" value="Unassembled WGS sequence"/>
</dbReference>
<evidence type="ECO:0000313" key="13">
    <source>
        <dbReference type="EMBL" id="CAF4296429.1"/>
    </source>
</evidence>
<comment type="subcellular location">
    <subcellularLocation>
        <location evidence="2">Cytoplasm</location>
    </subcellularLocation>
    <subcellularLocation>
        <location evidence="1">Nucleus</location>
    </subcellularLocation>
</comment>
<evidence type="ECO:0000313" key="14">
    <source>
        <dbReference type="Proteomes" id="UP000663829"/>
    </source>
</evidence>
<evidence type="ECO:0000256" key="4">
    <source>
        <dbReference type="ARBA" id="ARBA00022723"/>
    </source>
</evidence>
<feature type="domain" description="J" evidence="10">
    <location>
        <begin position="6"/>
        <end position="71"/>
    </location>
</feature>
<dbReference type="PRINTS" id="PR00625">
    <property type="entry name" value="JDOMAIN"/>
</dbReference>
<dbReference type="GO" id="GO:0005737">
    <property type="term" value="C:cytoplasm"/>
    <property type="evidence" value="ECO:0007669"/>
    <property type="project" value="UniProtKB-SubCell"/>
</dbReference>
<dbReference type="SMART" id="SM00271">
    <property type="entry name" value="DnaJ"/>
    <property type="match status" value="1"/>
</dbReference>
<dbReference type="PROSITE" id="PS50076">
    <property type="entry name" value="DNAJ_2"/>
    <property type="match status" value="1"/>
</dbReference>
<accession>A0A815L2Q9</accession>
<keyword evidence="7" id="KW-0143">Chaperone</keyword>
<evidence type="ECO:0000256" key="2">
    <source>
        <dbReference type="ARBA" id="ARBA00004496"/>
    </source>
</evidence>
<keyword evidence="5 9" id="KW-0863">Zinc-finger</keyword>
<feature type="domain" description="FYVE-type" evidence="11">
    <location>
        <begin position="324"/>
        <end position="383"/>
    </location>
</feature>
<dbReference type="OrthoDB" id="1507364at2759"/>
<evidence type="ECO:0000256" key="1">
    <source>
        <dbReference type="ARBA" id="ARBA00004123"/>
    </source>
</evidence>
<sequence length="1766" mass="204976">MNLTLDCYKILGVDVNASTKTIRQAYKEKVLKWHPDKRENDIEAGRMFTAIKKAYETLSDEGAKLAHDSKRDEDDDNDDYNIRRQELIQILHGKRISEMYEEKITKWIDEYPNYQFEDNFSSEIMKITNTILHTYEHERTIDCTRHICPVCDQYCHDLAEHMDAMQRIQNNHLRKISDSTSLNDLLASLTQDDWSWKPVEPSSPKYKELWFSPHWSSFEETIHQLLPSLNILKNVGLKTQPPIEYKKAEQIVRSICEDYPTIYNPDITFLTEKIDAELQLHRTGSKVISTTYSIGQQICIVQNPDQDGILSQVMFNIQSSPDATVEQSKCSFCSKHFGLFRKRYRCCMCSENQCNDCLSWQTCRPLGYTSPVRICRQCSSRTRSFIIDAVAQHIEQLLHNDINNRYLLIYIHLLKYYSPSNPIVDQLCKRPSDYYLSTKQFAKVIQCYRFMTISDQSLFKFAEILCSHSQYPLAVICFDLISKRFRYDERKWEQIGNDYWATGNAVLTLLSYEKANLNIEELWLRSLRGNKFLSEDRALFIFYTTWQKQISKQLTEWITWLTGQLQSESSMSAAISTLQLARFSAQQWSVTLNDFSNQHRYPIVASILRMLDEKLLNEILSTNQCTNNFLQLALQMLVNGRLENVDKSMMHTFSSSDIKQILSGLAAIHVFYHPDWQKLRNQRACSGKLDQAVSCAKVNFLLKAQSSTDFDWMEDSVEPNQSVFYLLESLIKNDDYIQLAESHAKINNYEVALNYYLLTLQSSPQLSAVETILSSANHFLPSSEAFRCYVAVYKQMRTNTACAAKTLESILGCFQAQKKPIIPALASALLAFEKLDHYTCNFYIYLLDELSKQYEENFPLINSIHHSMHNVSLSTQSLSQRMQNFDLVYQQFLQTTVYKQIKQVLYGNIIELAVCLQDVTNISALKQIQKEFFGNRDMSTMPGQYRAKMYLIECMIDKLENRHIDAVGKLNEALAVCPLDDIVTEILTIITNRSFHVGILKDLLHSIEVLGSDSSLQFVPLPLSVSFSKDNLLIISPNLRVVRKYERAILKRLNTNPLQAALSYIDLCQAVHDPTCIISNWTLACLHLYNLLSETSSIIGKEAEIYAYRNMISELVLQSFQLSRIYLPPHMQIYIFRLLLPILLQTTEIFRSSVVHRQSQSLFRLTKKEMVLSEQDSSVIQQLLHFTIHLTKVAPLIQLPNCLSFDLLYRELVGRRFLVRFLEAMIEQDIEQSYLYEYYLFEGVWQGWARDHDFNERRRACMRALLDTKDWDIYDVQSLLDIPLIPRTDDGWLYRDCRSLVFSGAQRFTRVDGIAFNKRSGQVQFHFQPVSKPRYGHDDALFDSVDVKEVFELGVTSAIFTLNQPDNEFHAHPFQEMLYAPNSLLDTQYLATLLHTDYLLKMFTTGTEVCAKPPFAMRPIDETFFQRLPKDLQDKLKLLHKCDRHFAFGRAHRFWIEANEMVYEEQETDSSTIFRVADVRLRVRKHLLVRNTEGKLVDDEIESEEEQHSAESLFAKAFTEHYNEIGRYFPELLRLKELLKLSALYVFAHAKHRSLSKTIDCNQLINYLTTVRNNISEYPHATNSAIDRYYYKTLWDNGVLLCEIPSAPENELRAKISQQLEAVDRQVVDQLTQNFCKQAHRRVTSDVKDLVRYWLNGYGNETRQLAQWLADGINDFHHQLKRPIEQLGIQLKDDDDESYTLKHKSGSCNWVPAVFLSVHGSDRRIYGGISLPLKLIKGHVPRNNATSTYNASTLLSNKSSTTSSRQ</sequence>
<evidence type="ECO:0000259" key="11">
    <source>
        <dbReference type="PROSITE" id="PS50178"/>
    </source>
</evidence>
<organism evidence="12 14">
    <name type="scientific">Didymodactylos carnosus</name>
    <dbReference type="NCBI Taxonomy" id="1234261"/>
    <lineage>
        <taxon>Eukaryota</taxon>
        <taxon>Metazoa</taxon>
        <taxon>Spiralia</taxon>
        <taxon>Gnathifera</taxon>
        <taxon>Rotifera</taxon>
        <taxon>Eurotatoria</taxon>
        <taxon>Bdelloidea</taxon>
        <taxon>Philodinida</taxon>
        <taxon>Philodinidae</taxon>
        <taxon>Didymodactylos</taxon>
    </lineage>
</organism>
<evidence type="ECO:0000256" key="3">
    <source>
        <dbReference type="ARBA" id="ARBA00022490"/>
    </source>
</evidence>
<evidence type="ECO:0000256" key="7">
    <source>
        <dbReference type="ARBA" id="ARBA00023186"/>
    </source>
</evidence>
<evidence type="ECO:0000313" key="12">
    <source>
        <dbReference type="EMBL" id="CAF1404236.1"/>
    </source>
</evidence>
<dbReference type="InterPro" id="IPR001623">
    <property type="entry name" value="DnaJ_domain"/>
</dbReference>
<evidence type="ECO:0000259" key="10">
    <source>
        <dbReference type="PROSITE" id="PS50076"/>
    </source>
</evidence>
<dbReference type="PANTHER" id="PTHR44313:SF1">
    <property type="entry name" value="DNAJ HOMOLOG SUBFAMILY C MEMBER 17"/>
    <property type="match status" value="1"/>
</dbReference>
<keyword evidence="8" id="KW-0539">Nucleus</keyword>
<evidence type="ECO:0000256" key="8">
    <source>
        <dbReference type="ARBA" id="ARBA00023242"/>
    </source>
</evidence>
<evidence type="ECO:0000256" key="5">
    <source>
        <dbReference type="ARBA" id="ARBA00022771"/>
    </source>
</evidence>
<dbReference type="GO" id="GO:0000390">
    <property type="term" value="P:spliceosomal complex disassembly"/>
    <property type="evidence" value="ECO:0007669"/>
    <property type="project" value="TreeGrafter"/>
</dbReference>
<evidence type="ECO:0008006" key="15">
    <source>
        <dbReference type="Google" id="ProtNLM"/>
    </source>
</evidence>
<name>A0A815L2Q9_9BILA</name>
<dbReference type="CDD" id="cd06257">
    <property type="entry name" value="DnaJ"/>
    <property type="match status" value="1"/>
</dbReference>
<dbReference type="Pfam" id="PF00226">
    <property type="entry name" value="DnaJ"/>
    <property type="match status" value="1"/>
</dbReference>
<dbReference type="InterPro" id="IPR017455">
    <property type="entry name" value="Znf_FYVE-rel"/>
</dbReference>
<dbReference type="GO" id="GO:0008270">
    <property type="term" value="F:zinc ion binding"/>
    <property type="evidence" value="ECO:0007669"/>
    <property type="project" value="UniProtKB-KW"/>
</dbReference>
<keyword evidence="14" id="KW-1185">Reference proteome</keyword>
<gene>
    <name evidence="12" type="ORF">GPM918_LOCUS33342</name>
    <name evidence="13" type="ORF">SRO942_LOCUS34023</name>
</gene>
<dbReference type="EMBL" id="CAJNOQ010017665">
    <property type="protein sequence ID" value="CAF1404236.1"/>
    <property type="molecule type" value="Genomic_DNA"/>
</dbReference>
<dbReference type="SUPFAM" id="SSF46565">
    <property type="entry name" value="Chaperone J-domain"/>
    <property type="match status" value="1"/>
</dbReference>
<dbReference type="PROSITE" id="PS50178">
    <property type="entry name" value="ZF_FYVE"/>
    <property type="match status" value="1"/>
</dbReference>
<dbReference type="InterPro" id="IPR036869">
    <property type="entry name" value="J_dom_sf"/>
</dbReference>
<dbReference type="EMBL" id="CAJOBC010083085">
    <property type="protein sequence ID" value="CAF4296429.1"/>
    <property type="molecule type" value="Genomic_DNA"/>
</dbReference>
<dbReference type="Gene3D" id="3.30.40.10">
    <property type="entry name" value="Zinc/RING finger domain, C3HC4 (zinc finger)"/>
    <property type="match status" value="1"/>
</dbReference>
<evidence type="ECO:0000256" key="9">
    <source>
        <dbReference type="PROSITE-ProRule" id="PRU00091"/>
    </source>
</evidence>
<dbReference type="PANTHER" id="PTHR44313">
    <property type="entry name" value="DNAJ HOMOLOG SUBFAMILY C MEMBER 17"/>
    <property type="match status" value="1"/>
</dbReference>
<proteinExistence type="predicted"/>
<feature type="non-terminal residue" evidence="12">
    <location>
        <position position="1766"/>
    </location>
</feature>
<evidence type="ECO:0000256" key="6">
    <source>
        <dbReference type="ARBA" id="ARBA00022833"/>
    </source>
</evidence>
<reference evidence="12" key="1">
    <citation type="submission" date="2021-02" db="EMBL/GenBank/DDBJ databases">
        <authorList>
            <person name="Nowell W R."/>
        </authorList>
    </citation>
    <scope>NUCLEOTIDE SEQUENCE</scope>
</reference>
<comment type="caution">
    <text evidence="12">The sequence shown here is derived from an EMBL/GenBank/DDBJ whole genome shotgun (WGS) entry which is preliminary data.</text>
</comment>
<dbReference type="InterPro" id="IPR052094">
    <property type="entry name" value="Pre-mRNA-splicing_ERAD"/>
</dbReference>
<dbReference type="InterPro" id="IPR011011">
    <property type="entry name" value="Znf_FYVE_PHD"/>
</dbReference>
<keyword evidence="6" id="KW-0862">Zinc</keyword>
<protein>
    <recommendedName>
        <fullName evidence="15">J domain-containing protein</fullName>
    </recommendedName>
</protein>
<dbReference type="CDD" id="cd00065">
    <property type="entry name" value="FYVE_like_SF"/>
    <property type="match status" value="1"/>
</dbReference>
<dbReference type="Gene3D" id="1.10.287.110">
    <property type="entry name" value="DnaJ domain"/>
    <property type="match status" value="1"/>
</dbReference>
<dbReference type="SUPFAM" id="SSF57903">
    <property type="entry name" value="FYVE/PHD zinc finger"/>
    <property type="match status" value="1"/>
</dbReference>